<proteinExistence type="predicted"/>
<sequence length="79" mass="9268">MNFIINEHNSRLILLNKFLYSMNLIASASKKSLMHFAEKLLQQLEKEAEYDKLKAIIEWELCVSYGLSLDEFNSEKNNL</sequence>
<reference evidence="1 2" key="1">
    <citation type="submission" date="2017-01" db="EMBL/GenBank/DDBJ databases">
        <authorList>
            <person name="Mah S.A."/>
            <person name="Swanson W.J."/>
            <person name="Moy G.W."/>
            <person name="Vacquier V.D."/>
        </authorList>
    </citation>
    <scope>NUCLEOTIDE SEQUENCE [LARGE SCALE GENOMIC DNA]</scope>
    <source>
        <strain evidence="1 2">DSM 18014</strain>
    </source>
</reference>
<dbReference type="RefSeq" id="WP_139326141.1">
    <property type="nucleotide sequence ID" value="NZ_FTOV01000004.1"/>
</dbReference>
<name>A0A1N7NH24_9FLAO</name>
<evidence type="ECO:0000313" key="2">
    <source>
        <dbReference type="Proteomes" id="UP000185781"/>
    </source>
</evidence>
<dbReference type="OrthoDB" id="713755at2"/>
<evidence type="ECO:0000313" key="1">
    <source>
        <dbReference type="EMBL" id="SIS97610.1"/>
    </source>
</evidence>
<organism evidence="1 2">
    <name type="scientific">Chryseobacterium gambrini</name>
    <dbReference type="NCBI Taxonomy" id="373672"/>
    <lineage>
        <taxon>Bacteria</taxon>
        <taxon>Pseudomonadati</taxon>
        <taxon>Bacteroidota</taxon>
        <taxon>Flavobacteriia</taxon>
        <taxon>Flavobacteriales</taxon>
        <taxon>Weeksellaceae</taxon>
        <taxon>Chryseobacterium group</taxon>
        <taxon>Chryseobacterium</taxon>
    </lineage>
</organism>
<dbReference type="AlphaFoldDB" id="A0A1N7NH24"/>
<gene>
    <name evidence="1" type="ORF">SAMN05421785_104268</name>
</gene>
<dbReference type="EMBL" id="FTOV01000004">
    <property type="protein sequence ID" value="SIS97610.1"/>
    <property type="molecule type" value="Genomic_DNA"/>
</dbReference>
<dbReference type="Proteomes" id="UP000185781">
    <property type="component" value="Unassembled WGS sequence"/>
</dbReference>
<protein>
    <submittedName>
        <fullName evidence="1">Uncharacterized protein</fullName>
    </submittedName>
</protein>
<accession>A0A1N7NH24</accession>